<dbReference type="AlphaFoldDB" id="A0AAD7XMS2"/>
<evidence type="ECO:0000313" key="3">
    <source>
        <dbReference type="Proteomes" id="UP001230188"/>
    </source>
</evidence>
<name>A0AAD7XMS2_9STRA</name>
<organism evidence="2 3">
    <name type="scientific">Chrysophaeum taylorii</name>
    <dbReference type="NCBI Taxonomy" id="2483200"/>
    <lineage>
        <taxon>Eukaryota</taxon>
        <taxon>Sar</taxon>
        <taxon>Stramenopiles</taxon>
        <taxon>Ochrophyta</taxon>
        <taxon>Pelagophyceae</taxon>
        <taxon>Pelagomonadales</taxon>
        <taxon>Pelagomonadaceae</taxon>
        <taxon>Chrysophaeum</taxon>
    </lineage>
</organism>
<reference evidence="2" key="1">
    <citation type="submission" date="2023-01" db="EMBL/GenBank/DDBJ databases">
        <title>Metagenome sequencing of chrysophaentin producing Chrysophaeum taylorii.</title>
        <authorList>
            <person name="Davison J."/>
            <person name="Bewley C."/>
        </authorList>
    </citation>
    <scope>NUCLEOTIDE SEQUENCE</scope>
    <source>
        <strain evidence="2">NIES-1699</strain>
    </source>
</reference>
<keyword evidence="3" id="KW-1185">Reference proteome</keyword>
<dbReference type="InterPro" id="IPR018961">
    <property type="entry name" value="DnaJ_homolog_subfam-C_membr-28"/>
</dbReference>
<dbReference type="Pfam" id="PF09350">
    <property type="entry name" value="DJC28_CD"/>
    <property type="match status" value="1"/>
</dbReference>
<comment type="caution">
    <text evidence="2">The sequence shown here is derived from an EMBL/GenBank/DDBJ whole genome shotgun (WGS) entry which is preliminary data.</text>
</comment>
<dbReference type="EMBL" id="JAQMWT010000224">
    <property type="protein sequence ID" value="KAJ8607273.1"/>
    <property type="molecule type" value="Genomic_DNA"/>
</dbReference>
<gene>
    <name evidence="2" type="ORF">CTAYLR_009524</name>
</gene>
<feature type="domain" description="DnaJ homologue subfamily C member 28 conserved" evidence="1">
    <location>
        <begin position="47"/>
        <end position="120"/>
    </location>
</feature>
<accession>A0AAD7XMS2</accession>
<evidence type="ECO:0000259" key="1">
    <source>
        <dbReference type="Pfam" id="PF09350"/>
    </source>
</evidence>
<proteinExistence type="predicted"/>
<protein>
    <recommendedName>
        <fullName evidence="1">DnaJ homologue subfamily C member 28 conserved domain-containing protein</fullName>
    </recommendedName>
</protein>
<sequence>MALRRLLHASRRAHKSRLGRLAEDAALITGSSQAGSADASVDPTFLVAERKILDAMRRGAFDQLDGAGKPRVDDAHKAAIDGMRAGAASSYLMAKQLAAANVKPQSLELREEVRAARDRLVASIQNTALERRLEAPHLREAAADLQALIKRQHLAAIADARSFGVAGDGLQVRAFDFEAEVARLGRRSADGEPISAD</sequence>
<evidence type="ECO:0000313" key="2">
    <source>
        <dbReference type="EMBL" id="KAJ8607273.1"/>
    </source>
</evidence>
<dbReference type="Proteomes" id="UP001230188">
    <property type="component" value="Unassembled WGS sequence"/>
</dbReference>